<keyword evidence="1" id="KW-0812">Transmembrane</keyword>
<keyword evidence="1" id="KW-0472">Membrane</keyword>
<evidence type="ECO:0008006" key="4">
    <source>
        <dbReference type="Google" id="ProtNLM"/>
    </source>
</evidence>
<dbReference type="Proteomes" id="UP001222325">
    <property type="component" value="Unassembled WGS sequence"/>
</dbReference>
<protein>
    <recommendedName>
        <fullName evidence="4">Transmembrane protein</fullName>
    </recommendedName>
</protein>
<gene>
    <name evidence="2" type="ORF">B0H15DRAFT_806137</name>
</gene>
<feature type="transmembrane region" description="Helical" evidence="1">
    <location>
        <begin position="20"/>
        <end position="46"/>
    </location>
</feature>
<proteinExistence type="predicted"/>
<keyword evidence="1" id="KW-1133">Transmembrane helix</keyword>
<reference evidence="2" key="1">
    <citation type="submission" date="2023-03" db="EMBL/GenBank/DDBJ databases">
        <title>Massive genome expansion in bonnet fungi (Mycena s.s.) driven by repeated elements and novel gene families across ecological guilds.</title>
        <authorList>
            <consortium name="Lawrence Berkeley National Laboratory"/>
            <person name="Harder C.B."/>
            <person name="Miyauchi S."/>
            <person name="Viragh M."/>
            <person name="Kuo A."/>
            <person name="Thoen E."/>
            <person name="Andreopoulos B."/>
            <person name="Lu D."/>
            <person name="Skrede I."/>
            <person name="Drula E."/>
            <person name="Henrissat B."/>
            <person name="Morin E."/>
            <person name="Kohler A."/>
            <person name="Barry K."/>
            <person name="LaButti K."/>
            <person name="Morin E."/>
            <person name="Salamov A."/>
            <person name="Lipzen A."/>
            <person name="Mereny Z."/>
            <person name="Hegedus B."/>
            <person name="Baldrian P."/>
            <person name="Stursova M."/>
            <person name="Weitz H."/>
            <person name="Taylor A."/>
            <person name="Grigoriev I.V."/>
            <person name="Nagy L.G."/>
            <person name="Martin F."/>
            <person name="Kauserud H."/>
        </authorList>
    </citation>
    <scope>NUCLEOTIDE SEQUENCE</scope>
    <source>
        <strain evidence="2">CBHHK173m</strain>
    </source>
</reference>
<evidence type="ECO:0000313" key="3">
    <source>
        <dbReference type="Proteomes" id="UP001222325"/>
    </source>
</evidence>
<name>A0AAD6XHP6_9AGAR</name>
<sequence>MSQPAPERAGAQRYHVPEYLVIGAVVSSVIVVCSFGICYCMCIGVARARRALLVEIEYANSREPESVRPRLFDVYLGGPSPALWDEMMVGAPTNSKDDADTRQPSSTVATFIAMPVLVPSRPASTEAGLHAHKPINDGEDFLQQLELGVLSGPRKIIGDPDLFDLHS</sequence>
<dbReference type="AlphaFoldDB" id="A0AAD6XHP6"/>
<organism evidence="2 3">
    <name type="scientific">Mycena belliarum</name>
    <dbReference type="NCBI Taxonomy" id="1033014"/>
    <lineage>
        <taxon>Eukaryota</taxon>
        <taxon>Fungi</taxon>
        <taxon>Dikarya</taxon>
        <taxon>Basidiomycota</taxon>
        <taxon>Agaricomycotina</taxon>
        <taxon>Agaricomycetes</taxon>
        <taxon>Agaricomycetidae</taxon>
        <taxon>Agaricales</taxon>
        <taxon>Marasmiineae</taxon>
        <taxon>Mycenaceae</taxon>
        <taxon>Mycena</taxon>
    </lineage>
</organism>
<evidence type="ECO:0000313" key="2">
    <source>
        <dbReference type="EMBL" id="KAJ7075567.1"/>
    </source>
</evidence>
<dbReference type="EMBL" id="JARJCN010000093">
    <property type="protein sequence ID" value="KAJ7075567.1"/>
    <property type="molecule type" value="Genomic_DNA"/>
</dbReference>
<accession>A0AAD6XHP6</accession>
<comment type="caution">
    <text evidence="2">The sequence shown here is derived from an EMBL/GenBank/DDBJ whole genome shotgun (WGS) entry which is preliminary data.</text>
</comment>
<evidence type="ECO:0000256" key="1">
    <source>
        <dbReference type="SAM" id="Phobius"/>
    </source>
</evidence>
<keyword evidence="3" id="KW-1185">Reference proteome</keyword>